<comment type="caution">
    <text evidence="1">The sequence shown here is derived from an EMBL/GenBank/DDBJ whole genome shotgun (WGS) entry which is preliminary data.</text>
</comment>
<keyword evidence="2" id="KW-1185">Reference proteome</keyword>
<proteinExistence type="predicted"/>
<organism evidence="1 2">
    <name type="scientific">Spiromyces aspiralis</name>
    <dbReference type="NCBI Taxonomy" id="68401"/>
    <lineage>
        <taxon>Eukaryota</taxon>
        <taxon>Fungi</taxon>
        <taxon>Fungi incertae sedis</taxon>
        <taxon>Zoopagomycota</taxon>
        <taxon>Kickxellomycotina</taxon>
        <taxon>Kickxellomycetes</taxon>
        <taxon>Kickxellales</taxon>
        <taxon>Kickxellaceae</taxon>
        <taxon>Spiromyces</taxon>
    </lineage>
</organism>
<sequence>MVYSTVSGALQLMNAAESGTHPELSPFSCRWVTGDRVSAHHKQQPLASSSSSVHATQELSTEDITSMRQKASTPTLAVPPTSRDSAAEIPIPTVSMLSRYLSSSQLSLPFHELEAGILAQMRDIQSGNL</sequence>
<evidence type="ECO:0000313" key="2">
    <source>
        <dbReference type="Proteomes" id="UP001145114"/>
    </source>
</evidence>
<dbReference type="Proteomes" id="UP001145114">
    <property type="component" value="Unassembled WGS sequence"/>
</dbReference>
<name>A0ACC1HN38_9FUNG</name>
<gene>
    <name evidence="1" type="ORF">EV182_005295</name>
</gene>
<protein>
    <submittedName>
        <fullName evidence="1">Uncharacterized protein</fullName>
    </submittedName>
</protein>
<evidence type="ECO:0000313" key="1">
    <source>
        <dbReference type="EMBL" id="KAJ1677857.1"/>
    </source>
</evidence>
<accession>A0ACC1HN38</accession>
<dbReference type="EMBL" id="JAMZIH010001843">
    <property type="protein sequence ID" value="KAJ1677857.1"/>
    <property type="molecule type" value="Genomic_DNA"/>
</dbReference>
<reference evidence="1" key="1">
    <citation type="submission" date="2022-06" db="EMBL/GenBank/DDBJ databases">
        <title>Phylogenomic reconstructions and comparative analyses of Kickxellomycotina fungi.</title>
        <authorList>
            <person name="Reynolds N.K."/>
            <person name="Stajich J.E."/>
            <person name="Barry K."/>
            <person name="Grigoriev I.V."/>
            <person name="Crous P."/>
            <person name="Smith M.E."/>
        </authorList>
    </citation>
    <scope>NUCLEOTIDE SEQUENCE</scope>
    <source>
        <strain evidence="1">RSA 2271</strain>
    </source>
</reference>